<feature type="transmembrane region" description="Helical" evidence="14">
    <location>
        <begin position="552"/>
        <end position="571"/>
    </location>
</feature>
<dbReference type="SUPFAM" id="SSF81321">
    <property type="entry name" value="Family A G protein-coupled receptor-like"/>
    <property type="match status" value="2"/>
</dbReference>
<reference evidence="16" key="1">
    <citation type="journal article" date="2021" name="Evol. Appl.">
        <title>The genome of the Pyrenean desman and the effects of bottlenecks and inbreeding on the genomic landscape of an endangered species.</title>
        <authorList>
            <person name="Escoda L."/>
            <person name="Castresana J."/>
        </authorList>
    </citation>
    <scope>NUCLEOTIDE SEQUENCE</scope>
    <source>
        <strain evidence="16">IBE-C5619</strain>
    </source>
</reference>
<dbReference type="InterPro" id="IPR000725">
    <property type="entry name" value="Olfact_rcpt"/>
</dbReference>
<comment type="function">
    <text evidence="2">Putative odorant or sperm cell receptor.</text>
</comment>
<keyword evidence="4" id="KW-1003">Cell membrane</keyword>
<dbReference type="PRINTS" id="PR00245">
    <property type="entry name" value="OLFACTORYR"/>
</dbReference>
<dbReference type="FunFam" id="1.20.1070.10:FF:000082">
    <property type="entry name" value="Olfactory receptor 1A1"/>
    <property type="match status" value="2"/>
</dbReference>
<feature type="transmembrane region" description="Helical" evidence="14">
    <location>
        <begin position="452"/>
        <end position="472"/>
    </location>
</feature>
<keyword evidence="7" id="KW-0552">Olfaction</keyword>
<name>A0A8J6AAJ8_GALPY</name>
<evidence type="ECO:0000256" key="4">
    <source>
        <dbReference type="ARBA" id="ARBA00022475"/>
    </source>
</evidence>
<feature type="transmembrane region" description="Helical" evidence="14">
    <location>
        <begin position="60"/>
        <end position="79"/>
    </location>
</feature>
<dbReference type="AlphaFoldDB" id="A0A8J6AAJ8"/>
<evidence type="ECO:0000256" key="3">
    <source>
        <dbReference type="ARBA" id="ARBA00004651"/>
    </source>
</evidence>
<evidence type="ECO:0000256" key="5">
    <source>
        <dbReference type="ARBA" id="ARBA00022606"/>
    </source>
</evidence>
<dbReference type="CDD" id="cd15918">
    <property type="entry name" value="7tmA_OR1_7-like"/>
    <property type="match status" value="2"/>
</dbReference>
<feature type="domain" description="G-protein coupled receptors family 1 profile" evidence="15">
    <location>
        <begin position="41"/>
        <end position="288"/>
    </location>
</feature>
<dbReference type="InterPro" id="IPR000276">
    <property type="entry name" value="GPCR_Rhodpsn"/>
</dbReference>
<comment type="caution">
    <text evidence="16">The sequence shown here is derived from an EMBL/GenBank/DDBJ whole genome shotgun (WGS) entry which is preliminary data.</text>
</comment>
<dbReference type="GO" id="GO:0004930">
    <property type="term" value="F:G protein-coupled receptor activity"/>
    <property type="evidence" value="ECO:0007669"/>
    <property type="project" value="UniProtKB-KW"/>
</dbReference>
<feature type="transmembrane region" description="Helical" evidence="14">
    <location>
        <begin position="381"/>
        <end position="402"/>
    </location>
</feature>
<evidence type="ECO:0000256" key="12">
    <source>
        <dbReference type="ARBA" id="ARBA00023170"/>
    </source>
</evidence>
<gene>
    <name evidence="16" type="ORF">J0S82_012572</name>
</gene>
<accession>A0A8J6AAJ8</accession>
<dbReference type="Gene3D" id="1.20.1070.10">
    <property type="entry name" value="Rhodopsin 7-helix transmembrane proteins"/>
    <property type="match status" value="2"/>
</dbReference>
<evidence type="ECO:0000259" key="15">
    <source>
        <dbReference type="PROSITE" id="PS50262"/>
    </source>
</evidence>
<proteinExistence type="predicted"/>
<feature type="transmembrane region" description="Helical" evidence="14">
    <location>
        <begin position="200"/>
        <end position="224"/>
    </location>
</feature>
<organism evidence="16 17">
    <name type="scientific">Galemys pyrenaicus</name>
    <name type="common">Iberian desman</name>
    <name type="synonym">Pyrenean desman</name>
    <dbReference type="NCBI Taxonomy" id="202257"/>
    <lineage>
        <taxon>Eukaryota</taxon>
        <taxon>Metazoa</taxon>
        <taxon>Chordata</taxon>
        <taxon>Craniata</taxon>
        <taxon>Vertebrata</taxon>
        <taxon>Euteleostomi</taxon>
        <taxon>Mammalia</taxon>
        <taxon>Eutheria</taxon>
        <taxon>Laurasiatheria</taxon>
        <taxon>Eulipotyphla</taxon>
        <taxon>Talpidae</taxon>
        <taxon>Galemys</taxon>
    </lineage>
</organism>
<evidence type="ECO:0000256" key="7">
    <source>
        <dbReference type="ARBA" id="ARBA00022725"/>
    </source>
</evidence>
<feature type="domain" description="G-protein coupled receptors family 1 profile" evidence="15">
    <location>
        <begin position="361"/>
        <end position="608"/>
    </location>
</feature>
<protein>
    <submittedName>
        <fullName evidence="16">Olfactory receptor 1A1</fullName>
    </submittedName>
</protein>
<keyword evidence="13" id="KW-0807">Transducer</keyword>
<feature type="transmembrane region" description="Helical" evidence="14">
    <location>
        <begin position="518"/>
        <end position="540"/>
    </location>
</feature>
<dbReference type="InterPro" id="IPR017452">
    <property type="entry name" value="GPCR_Rhodpsn_7TM"/>
</dbReference>
<feature type="transmembrane region" description="Helical" evidence="14">
    <location>
        <begin position="422"/>
        <end position="440"/>
    </location>
</feature>
<keyword evidence="8 14" id="KW-1133">Transmembrane helix</keyword>
<dbReference type="GO" id="GO:0004984">
    <property type="term" value="F:olfactory receptor activity"/>
    <property type="evidence" value="ECO:0007669"/>
    <property type="project" value="InterPro"/>
</dbReference>
<dbReference type="GO" id="GO:0005886">
    <property type="term" value="C:plasma membrane"/>
    <property type="evidence" value="ECO:0007669"/>
    <property type="project" value="UniProtKB-SubCell"/>
</dbReference>
<feature type="transmembrane region" description="Helical" evidence="14">
    <location>
        <begin position="26"/>
        <end position="48"/>
    </location>
</feature>
<keyword evidence="12 16" id="KW-0675">Receptor</keyword>
<feature type="transmembrane region" description="Helical" evidence="14">
    <location>
        <begin position="99"/>
        <end position="120"/>
    </location>
</feature>
<feature type="transmembrane region" description="Helical" evidence="14">
    <location>
        <begin position="323"/>
        <end position="340"/>
    </location>
</feature>
<keyword evidence="17" id="KW-1185">Reference proteome</keyword>
<feature type="transmembrane region" description="Helical" evidence="14">
    <location>
        <begin position="346"/>
        <end position="369"/>
    </location>
</feature>
<feature type="transmembrane region" description="Helical" evidence="14">
    <location>
        <begin position="591"/>
        <end position="610"/>
    </location>
</feature>
<keyword evidence="9" id="KW-0297">G-protein coupled receptor</keyword>
<evidence type="ECO:0000256" key="2">
    <source>
        <dbReference type="ARBA" id="ARBA00003929"/>
    </source>
</evidence>
<dbReference type="PANTHER" id="PTHR48001">
    <property type="entry name" value="OLFACTORY RECEPTOR"/>
    <property type="match status" value="1"/>
</dbReference>
<evidence type="ECO:0000313" key="17">
    <source>
        <dbReference type="Proteomes" id="UP000700334"/>
    </source>
</evidence>
<dbReference type="Pfam" id="PF13853">
    <property type="entry name" value="7tm_4"/>
    <property type="match status" value="2"/>
</dbReference>
<dbReference type="PROSITE" id="PS50262">
    <property type="entry name" value="G_PROTEIN_RECEP_F1_2"/>
    <property type="match status" value="2"/>
</dbReference>
<evidence type="ECO:0000256" key="13">
    <source>
        <dbReference type="ARBA" id="ARBA00023224"/>
    </source>
</evidence>
<evidence type="ECO:0000313" key="16">
    <source>
        <dbReference type="EMBL" id="KAG8517093.1"/>
    </source>
</evidence>
<evidence type="ECO:0000256" key="10">
    <source>
        <dbReference type="ARBA" id="ARBA00023136"/>
    </source>
</evidence>
<comment type="subcellular location">
    <subcellularLocation>
        <location evidence="3">Cell membrane</location>
        <topology evidence="3">Multi-pass membrane protein</topology>
    </subcellularLocation>
</comment>
<dbReference type="OrthoDB" id="9444602at2759"/>
<evidence type="ECO:0000256" key="6">
    <source>
        <dbReference type="ARBA" id="ARBA00022692"/>
    </source>
</evidence>
<feature type="transmembrane region" description="Helical" evidence="14">
    <location>
        <begin position="236"/>
        <end position="258"/>
    </location>
</feature>
<evidence type="ECO:0000256" key="1">
    <source>
        <dbReference type="ARBA" id="ARBA00002936"/>
    </source>
</evidence>
<keyword evidence="10 14" id="KW-0472">Membrane</keyword>
<feature type="transmembrane region" description="Helical" evidence="14">
    <location>
        <begin position="132"/>
        <end position="152"/>
    </location>
</feature>
<dbReference type="Proteomes" id="UP000700334">
    <property type="component" value="Unassembled WGS sequence"/>
</dbReference>
<sequence length="629" mass="70962">MKKENQSSTLDFILLGVSSKQEQEKIIFILFLFIYPITFIGNLLIILAIRSDIRLHSPMYFLLANLSFVDIFFSSVTIPKTLANYILHSKAISFGGCLTQMYFMISLANTDSYILAAMAYDRAIAISRPLHYTTIMSPRCCVLLVVGSWVIANSNGLIHTMLTARLSFCRDREIANFYCDIVPLLKLSCSDIRFNVKMMYLGVGVFSVPLICITISYIRVFYTVLKVPSTKGVRKAFSTCGSHLTVVALYYGTVMGMYFRPLTSYSLKDAVMTVMYMIVTPMLNPFIYSLRNKDMKPNTSPSIYNIESKPADKEYHYTKAMKEINQSTSLGFILLGVTGQQEQEEIFFILFLFIYPITFIGNLLIILAIRSDIRLHNPMYFFLANLSFVDIFFSSVTIPKMLINHILGSKAISFGGCLTQMYFMISLGNTDSYILAAMAYDRAIAISRPLHYTTIMSPRCCVLLVVGSWVIANSNGLIHTMLTARLSFCRDREIANFYCDIVPLLKLSCSDIRFNVKMMYLGVGVFSVPLICITISYVQVFSTVLKVLSTKGVLKAFSTCGSHLTVVSLYYGTVMGMYFRPLTSYSLKDAVITVMYMAVTPMLNPFIYSLRNRDMKAALGKLFSKRISS</sequence>
<dbReference type="EMBL" id="JAGFMF010011660">
    <property type="protein sequence ID" value="KAG8517093.1"/>
    <property type="molecule type" value="Genomic_DNA"/>
</dbReference>
<evidence type="ECO:0000256" key="14">
    <source>
        <dbReference type="SAM" id="Phobius"/>
    </source>
</evidence>
<evidence type="ECO:0000256" key="11">
    <source>
        <dbReference type="ARBA" id="ARBA00023157"/>
    </source>
</evidence>
<dbReference type="PRINTS" id="PR00237">
    <property type="entry name" value="GPCRRHODOPSN"/>
</dbReference>
<evidence type="ECO:0000256" key="9">
    <source>
        <dbReference type="ARBA" id="ARBA00023040"/>
    </source>
</evidence>
<keyword evidence="11" id="KW-1015">Disulfide bond</keyword>
<keyword evidence="6 14" id="KW-0812">Transmembrane</keyword>
<feature type="transmembrane region" description="Helical" evidence="14">
    <location>
        <begin position="270"/>
        <end position="290"/>
    </location>
</feature>
<comment type="function">
    <text evidence="1">Odorant receptor.</text>
</comment>
<keyword evidence="5" id="KW-0716">Sensory transduction</keyword>
<evidence type="ECO:0000256" key="8">
    <source>
        <dbReference type="ARBA" id="ARBA00022989"/>
    </source>
</evidence>